<dbReference type="PANTHER" id="PTHR30532">
    <property type="entry name" value="IRON III DICITRATE-BINDING PERIPLASMIC PROTEIN"/>
    <property type="match status" value="1"/>
</dbReference>
<evidence type="ECO:0000313" key="9">
    <source>
        <dbReference type="Proteomes" id="UP000199065"/>
    </source>
</evidence>
<dbReference type="PANTHER" id="PTHR30532:SF24">
    <property type="entry name" value="FERRIC ENTEROBACTIN-BINDING PERIPLASMIC PROTEIN FEPB"/>
    <property type="match status" value="1"/>
</dbReference>
<dbReference type="Proteomes" id="UP000199065">
    <property type="component" value="Unassembled WGS sequence"/>
</dbReference>
<feature type="region of interest" description="Disordered" evidence="5">
    <location>
        <begin position="26"/>
        <end position="51"/>
    </location>
</feature>
<sequence>MRQFTQKAFSAVVALALASSLTACDKEDEATKSTATTSEAETTSKEANTEAASAEADKIVIKHAYGESEFKPAPDRPVAVRNAVDALLALGIKPVAFVGLESELKQPWRKELLKDVEFIPYDDAALEKVLAYKPNLVIGDQWVVGQEFYDMVSPYAPVVAPKNKARGEGNDWHYRNEVLGKIYGKEAEAKKVESDYKEMIEKAKADLPNLEGKTVLSADFIADGTVNVVVDPDDPSYYLFRDLGMTVPQAVKDDLLPQTDYGRVSISYEQIHYLDADLLILGATGMSAEEAYAKLDEVPGLKELPTFQKGHVLLDEAGANNQAMSKPTALNREWLLNYVRPYLEKIGR</sequence>
<dbReference type="Pfam" id="PF01497">
    <property type="entry name" value="Peripla_BP_2"/>
    <property type="match status" value="1"/>
</dbReference>
<dbReference type="InterPro" id="IPR051313">
    <property type="entry name" value="Bact_iron-sidero_bind"/>
</dbReference>
<dbReference type="InterPro" id="IPR002491">
    <property type="entry name" value="ABC_transptr_periplasmic_BD"/>
</dbReference>
<organism evidence="8 9">
    <name type="scientific">Corynebacterium spheniscorum</name>
    <dbReference type="NCBI Taxonomy" id="185761"/>
    <lineage>
        <taxon>Bacteria</taxon>
        <taxon>Bacillati</taxon>
        <taxon>Actinomycetota</taxon>
        <taxon>Actinomycetes</taxon>
        <taxon>Mycobacteriales</taxon>
        <taxon>Corynebacteriaceae</taxon>
        <taxon>Corynebacterium</taxon>
    </lineage>
</organism>
<comment type="subcellular location">
    <subcellularLocation>
        <location evidence="1">Cell envelope</location>
    </subcellularLocation>
</comment>
<dbReference type="PROSITE" id="PS50983">
    <property type="entry name" value="FE_B12_PBP"/>
    <property type="match status" value="1"/>
</dbReference>
<dbReference type="AlphaFoldDB" id="A0A1I2VHI1"/>
<name>A0A1I2VHI1_9CORY</name>
<feature type="domain" description="Fe/B12 periplasmic-binding" evidence="7">
    <location>
        <begin position="75"/>
        <end position="347"/>
    </location>
</feature>
<evidence type="ECO:0000256" key="4">
    <source>
        <dbReference type="ARBA" id="ARBA00022729"/>
    </source>
</evidence>
<dbReference type="GO" id="GO:1901678">
    <property type="term" value="P:iron coordination entity transport"/>
    <property type="evidence" value="ECO:0007669"/>
    <property type="project" value="UniProtKB-ARBA"/>
</dbReference>
<reference evidence="8 9" key="1">
    <citation type="submission" date="2016-10" db="EMBL/GenBank/DDBJ databases">
        <authorList>
            <person name="de Groot N.N."/>
        </authorList>
    </citation>
    <scope>NUCLEOTIDE SEQUENCE [LARGE SCALE GENOMIC DNA]</scope>
    <source>
        <strain>J11</strain>
        <strain evidence="9">PG 39</strain>
    </source>
</reference>
<feature type="chain" id="PRO_5011635580" evidence="6">
    <location>
        <begin position="26"/>
        <end position="348"/>
    </location>
</feature>
<dbReference type="PROSITE" id="PS51257">
    <property type="entry name" value="PROKAR_LIPOPROTEIN"/>
    <property type="match status" value="1"/>
</dbReference>
<protein>
    <submittedName>
        <fullName evidence="8">Iron complex transport system substrate-binding protein</fullName>
    </submittedName>
</protein>
<dbReference type="EMBL" id="FOPJ01000021">
    <property type="protein sequence ID" value="SFG86926.1"/>
    <property type="molecule type" value="Genomic_DNA"/>
</dbReference>
<dbReference type="SUPFAM" id="SSF53807">
    <property type="entry name" value="Helical backbone' metal receptor"/>
    <property type="match status" value="1"/>
</dbReference>
<accession>A0A1I2VHI1</accession>
<gene>
    <name evidence="8" type="ORF">SAMN05660282_02209</name>
</gene>
<dbReference type="GO" id="GO:0030288">
    <property type="term" value="C:outer membrane-bounded periplasmic space"/>
    <property type="evidence" value="ECO:0007669"/>
    <property type="project" value="TreeGrafter"/>
</dbReference>
<feature type="compositionally biased region" description="Low complexity" evidence="5">
    <location>
        <begin position="32"/>
        <end position="41"/>
    </location>
</feature>
<dbReference type="Gene3D" id="3.40.50.1980">
    <property type="entry name" value="Nitrogenase molybdenum iron protein domain"/>
    <property type="match status" value="2"/>
</dbReference>
<dbReference type="OrthoDB" id="1846031at2"/>
<evidence type="ECO:0000256" key="1">
    <source>
        <dbReference type="ARBA" id="ARBA00004196"/>
    </source>
</evidence>
<evidence type="ECO:0000256" key="2">
    <source>
        <dbReference type="ARBA" id="ARBA00008814"/>
    </source>
</evidence>
<comment type="similarity">
    <text evidence="2">Belongs to the bacterial solute-binding protein 8 family.</text>
</comment>
<dbReference type="RefSeq" id="WP_092287310.1">
    <property type="nucleotide sequence ID" value="NZ_FOPJ01000021.1"/>
</dbReference>
<keyword evidence="3" id="KW-0813">Transport</keyword>
<evidence type="ECO:0000313" key="8">
    <source>
        <dbReference type="EMBL" id="SFG86926.1"/>
    </source>
</evidence>
<keyword evidence="9" id="KW-1185">Reference proteome</keyword>
<feature type="signal peptide" evidence="6">
    <location>
        <begin position="1"/>
        <end position="25"/>
    </location>
</feature>
<evidence type="ECO:0000256" key="3">
    <source>
        <dbReference type="ARBA" id="ARBA00022448"/>
    </source>
</evidence>
<evidence type="ECO:0000256" key="5">
    <source>
        <dbReference type="SAM" id="MobiDB-lite"/>
    </source>
</evidence>
<evidence type="ECO:0000259" key="7">
    <source>
        <dbReference type="PROSITE" id="PS50983"/>
    </source>
</evidence>
<proteinExistence type="inferred from homology"/>
<keyword evidence="4 6" id="KW-0732">Signal</keyword>
<dbReference type="STRING" id="185761.SAMN05660282_02209"/>
<evidence type="ECO:0000256" key="6">
    <source>
        <dbReference type="SAM" id="SignalP"/>
    </source>
</evidence>